<evidence type="ECO:0000256" key="10">
    <source>
        <dbReference type="ARBA" id="ARBA00022777"/>
    </source>
</evidence>
<evidence type="ECO:0000256" key="1">
    <source>
        <dbReference type="ARBA" id="ARBA00000085"/>
    </source>
</evidence>
<evidence type="ECO:0000256" key="9">
    <source>
        <dbReference type="ARBA" id="ARBA00022723"/>
    </source>
</evidence>
<keyword evidence="12" id="KW-0902">Two-component regulatory system</keyword>
<comment type="subcellular location">
    <subcellularLocation>
        <location evidence="3">Cytoplasm</location>
    </subcellularLocation>
</comment>
<feature type="transmembrane region" description="Helical" evidence="17">
    <location>
        <begin position="100"/>
        <end position="127"/>
    </location>
</feature>
<evidence type="ECO:0000256" key="2">
    <source>
        <dbReference type="ARBA" id="ARBA00001966"/>
    </source>
</evidence>
<keyword evidence="13" id="KW-0411">Iron-sulfur</keyword>
<dbReference type="InterPro" id="IPR036890">
    <property type="entry name" value="HATPase_C_sf"/>
</dbReference>
<name>A0ABV6U3H4_9ACTN</name>
<dbReference type="InterPro" id="IPR011712">
    <property type="entry name" value="Sig_transdc_His_kin_sub3_dim/P"/>
</dbReference>
<keyword evidence="6" id="KW-0004">4Fe-4S</keyword>
<dbReference type="PIRSF" id="PIRSF037434">
    <property type="entry name" value="STHK_ChrS"/>
    <property type="match status" value="1"/>
</dbReference>
<feature type="domain" description="Histidine kinase" evidence="18">
    <location>
        <begin position="226"/>
        <end position="415"/>
    </location>
</feature>
<feature type="transmembrane region" description="Helical" evidence="17">
    <location>
        <begin position="39"/>
        <end position="57"/>
    </location>
</feature>
<keyword evidence="11" id="KW-0408">Iron</keyword>
<evidence type="ECO:0000256" key="14">
    <source>
        <dbReference type="ARBA" id="ARBA00024827"/>
    </source>
</evidence>
<dbReference type="PROSITE" id="PS50109">
    <property type="entry name" value="HIS_KIN"/>
    <property type="match status" value="1"/>
</dbReference>
<dbReference type="InterPro" id="IPR004358">
    <property type="entry name" value="Sig_transdc_His_kin-like_C"/>
</dbReference>
<dbReference type="InterPro" id="IPR050482">
    <property type="entry name" value="Sensor_HK_TwoCompSys"/>
</dbReference>
<dbReference type="InterPro" id="IPR017205">
    <property type="entry name" value="Sig_transdc_His_kinase_ChrS"/>
</dbReference>
<evidence type="ECO:0000256" key="15">
    <source>
        <dbReference type="ARBA" id="ARBA00030800"/>
    </source>
</evidence>
<dbReference type="Proteomes" id="UP001589870">
    <property type="component" value="Unassembled WGS sequence"/>
</dbReference>
<dbReference type="GO" id="GO:0016301">
    <property type="term" value="F:kinase activity"/>
    <property type="evidence" value="ECO:0007669"/>
    <property type="project" value="UniProtKB-KW"/>
</dbReference>
<dbReference type="RefSeq" id="WP_394301173.1">
    <property type="nucleotide sequence ID" value="NZ_JBHMQT010000021.1"/>
</dbReference>
<organism evidence="19 20">
    <name type="scientific">Sphaerimonospora cavernae</name>
    <dbReference type="NCBI Taxonomy" id="1740611"/>
    <lineage>
        <taxon>Bacteria</taxon>
        <taxon>Bacillati</taxon>
        <taxon>Actinomycetota</taxon>
        <taxon>Actinomycetes</taxon>
        <taxon>Streptosporangiales</taxon>
        <taxon>Streptosporangiaceae</taxon>
        <taxon>Sphaerimonospora</taxon>
    </lineage>
</organism>
<keyword evidence="17" id="KW-0812">Transmembrane</keyword>
<comment type="caution">
    <text evidence="19">The sequence shown here is derived from an EMBL/GenBank/DDBJ whole genome shotgun (WGS) entry which is preliminary data.</text>
</comment>
<feature type="transmembrane region" description="Helical" evidence="17">
    <location>
        <begin position="163"/>
        <end position="188"/>
    </location>
</feature>
<keyword evidence="9" id="KW-0479">Metal-binding</keyword>
<comment type="catalytic activity">
    <reaction evidence="1">
        <text>ATP + protein L-histidine = ADP + protein N-phospho-L-histidine.</text>
        <dbReference type="EC" id="2.7.13.3"/>
    </reaction>
</comment>
<dbReference type="Pfam" id="PF02518">
    <property type="entry name" value="HATPase_c"/>
    <property type="match status" value="1"/>
</dbReference>
<dbReference type="PANTHER" id="PTHR24421">
    <property type="entry name" value="NITRATE/NITRITE SENSOR PROTEIN NARX-RELATED"/>
    <property type="match status" value="1"/>
</dbReference>
<reference evidence="19 20" key="1">
    <citation type="submission" date="2024-09" db="EMBL/GenBank/DDBJ databases">
        <authorList>
            <person name="Sun Q."/>
            <person name="Mori K."/>
        </authorList>
    </citation>
    <scope>NUCLEOTIDE SEQUENCE [LARGE SCALE GENOMIC DNA]</scope>
    <source>
        <strain evidence="19 20">TBRC 1851</strain>
    </source>
</reference>
<feature type="transmembrane region" description="Helical" evidence="17">
    <location>
        <begin position="69"/>
        <end position="88"/>
    </location>
</feature>
<feature type="transmembrane region" description="Helical" evidence="17">
    <location>
        <begin position="139"/>
        <end position="157"/>
    </location>
</feature>
<evidence type="ECO:0000313" key="20">
    <source>
        <dbReference type="Proteomes" id="UP001589870"/>
    </source>
</evidence>
<keyword evidence="17" id="KW-1133">Transmembrane helix</keyword>
<protein>
    <recommendedName>
        <fullName evidence="5">Oxygen sensor histidine kinase NreB</fullName>
        <ecNumber evidence="4">2.7.13.3</ecNumber>
    </recommendedName>
    <alternativeName>
        <fullName evidence="15">Nitrogen regulation protein B</fullName>
    </alternativeName>
</protein>
<keyword evidence="8" id="KW-0808">Transferase</keyword>
<feature type="region of interest" description="Disordered" evidence="16">
    <location>
        <begin position="1"/>
        <end position="30"/>
    </location>
</feature>
<evidence type="ECO:0000259" key="18">
    <source>
        <dbReference type="PROSITE" id="PS50109"/>
    </source>
</evidence>
<dbReference type="EMBL" id="JBHMQT010000021">
    <property type="protein sequence ID" value="MFC0862997.1"/>
    <property type="molecule type" value="Genomic_DNA"/>
</dbReference>
<accession>A0ABV6U3H4</accession>
<keyword evidence="10 19" id="KW-0418">Kinase</keyword>
<dbReference type="InterPro" id="IPR005467">
    <property type="entry name" value="His_kinase_dom"/>
</dbReference>
<gene>
    <name evidence="19" type="ORF">ACFHYQ_11905</name>
</gene>
<dbReference type="Gene3D" id="1.20.5.1930">
    <property type="match status" value="1"/>
</dbReference>
<evidence type="ECO:0000256" key="4">
    <source>
        <dbReference type="ARBA" id="ARBA00012438"/>
    </source>
</evidence>
<dbReference type="EC" id="2.7.13.3" evidence="4"/>
<evidence type="ECO:0000256" key="3">
    <source>
        <dbReference type="ARBA" id="ARBA00004496"/>
    </source>
</evidence>
<comment type="cofactor">
    <cofactor evidence="2">
        <name>[4Fe-4S] cluster</name>
        <dbReference type="ChEBI" id="CHEBI:49883"/>
    </cofactor>
</comment>
<comment type="function">
    <text evidence="14">Member of the two-component regulatory system NreB/NreC involved in the control of dissimilatory nitrate/nitrite reduction in response to oxygen. NreB functions as a direct oxygen sensor histidine kinase which is autophosphorylated, in the absence of oxygen, probably at the conserved histidine residue, and transfers its phosphate group probably to a conserved aspartate residue of NreC. NreB/NreC activates the expression of the nitrate (narGHJI) and nitrite (nir) reductase operons, as well as the putative nitrate transporter gene narT.</text>
</comment>
<evidence type="ECO:0000313" key="19">
    <source>
        <dbReference type="EMBL" id="MFC0862997.1"/>
    </source>
</evidence>
<evidence type="ECO:0000256" key="16">
    <source>
        <dbReference type="SAM" id="MobiDB-lite"/>
    </source>
</evidence>
<evidence type="ECO:0000256" key="8">
    <source>
        <dbReference type="ARBA" id="ARBA00022679"/>
    </source>
</evidence>
<evidence type="ECO:0000256" key="7">
    <source>
        <dbReference type="ARBA" id="ARBA00022490"/>
    </source>
</evidence>
<dbReference type="InterPro" id="IPR003594">
    <property type="entry name" value="HATPase_dom"/>
</dbReference>
<dbReference type="SUPFAM" id="SSF55874">
    <property type="entry name" value="ATPase domain of HSP90 chaperone/DNA topoisomerase II/histidine kinase"/>
    <property type="match status" value="1"/>
</dbReference>
<dbReference type="PRINTS" id="PR00344">
    <property type="entry name" value="BCTRLSENSOR"/>
</dbReference>
<dbReference type="Gene3D" id="3.30.565.10">
    <property type="entry name" value="Histidine kinase-like ATPase, C-terminal domain"/>
    <property type="match status" value="1"/>
</dbReference>
<keyword evidence="20" id="KW-1185">Reference proteome</keyword>
<dbReference type="CDD" id="cd16917">
    <property type="entry name" value="HATPase_UhpB-NarQ-NarX-like"/>
    <property type="match status" value="1"/>
</dbReference>
<evidence type="ECO:0000256" key="5">
    <source>
        <dbReference type="ARBA" id="ARBA00017322"/>
    </source>
</evidence>
<evidence type="ECO:0000256" key="17">
    <source>
        <dbReference type="SAM" id="Phobius"/>
    </source>
</evidence>
<keyword evidence="7" id="KW-0963">Cytoplasm</keyword>
<sequence length="417" mass="44356">MPDDVPLEGPPRRMTPYGTADSEPGAGASGSHAWEASRAWEALFAVALAVAIFSVILDSDVPAWARATTITLLLLCTIAYLLLGRPAIREGDDDDSGRRLLYWALILLAFVPASIISQPASFTLFALCPQAFMMLRLRTAVIAVLLLNFAPGVQFAVRGETSVTELAIFVVTAAIGATFALIFGPWIVRIIKQSAERAHLIEELRASRIEVARLSAERGALAERARLAGEIHDTLAQGFTSIIMLIQAAEAQADPSRHLALAVRTARENLAEARALIAELAPVPLDGSSLEEALRRVTGRLGEELGINASFTVEGASVPLSPSTEVVFIRAAQEGLANVRKHASASSVAVSLRYGETGATLTVHDNGVGFRADDDAQGFGLRSMRTRVEQEGGTFAIESSPGRGAALTVTMHRKSGV</sequence>
<evidence type="ECO:0000256" key="6">
    <source>
        <dbReference type="ARBA" id="ARBA00022485"/>
    </source>
</evidence>
<dbReference type="PANTHER" id="PTHR24421:SF62">
    <property type="entry name" value="SENSORY TRANSDUCTION HISTIDINE KINASE"/>
    <property type="match status" value="1"/>
</dbReference>
<evidence type="ECO:0000256" key="11">
    <source>
        <dbReference type="ARBA" id="ARBA00023004"/>
    </source>
</evidence>
<dbReference type="Pfam" id="PF07730">
    <property type="entry name" value="HisKA_3"/>
    <property type="match status" value="1"/>
</dbReference>
<proteinExistence type="predicted"/>
<evidence type="ECO:0000256" key="13">
    <source>
        <dbReference type="ARBA" id="ARBA00023014"/>
    </source>
</evidence>
<evidence type="ECO:0000256" key="12">
    <source>
        <dbReference type="ARBA" id="ARBA00023012"/>
    </source>
</evidence>
<keyword evidence="17" id="KW-0472">Membrane</keyword>